<dbReference type="InterPro" id="IPR042179">
    <property type="entry name" value="KGD_C_sf"/>
</dbReference>
<dbReference type="GO" id="GO:0030976">
    <property type="term" value="F:thiamine pyrophosphate binding"/>
    <property type="evidence" value="ECO:0007669"/>
    <property type="project" value="InterPro"/>
</dbReference>
<dbReference type="InterPro" id="IPR032106">
    <property type="entry name" value="2-oxogl_dehyd_N"/>
</dbReference>
<dbReference type="GO" id="GO:0004591">
    <property type="term" value="F:oxoglutarate dehydrogenase (succinyl-transferring) activity"/>
    <property type="evidence" value="ECO:0007669"/>
    <property type="project" value="UniProtKB-EC"/>
</dbReference>
<comment type="function">
    <text evidence="2">E1 component of the 2-oxoglutarate dehydrogenase (OGDH) complex which catalyzes the decarboxylation of 2-oxoglutarate, the first step in the conversion of 2-oxoglutarate to succinyl-CoA and CO(2).</text>
</comment>
<dbReference type="EC" id="1.2.4.2" evidence="4"/>
<evidence type="ECO:0000313" key="9">
    <source>
        <dbReference type="Proteomes" id="UP000245370"/>
    </source>
</evidence>
<evidence type="ECO:0000256" key="4">
    <source>
        <dbReference type="ARBA" id="ARBA00012280"/>
    </source>
</evidence>
<comment type="similarity">
    <text evidence="3">Belongs to the alpha-ketoglutarate dehydrogenase family.</text>
</comment>
<evidence type="ECO:0000313" key="8">
    <source>
        <dbReference type="EMBL" id="PWH85985.1"/>
    </source>
</evidence>
<comment type="cofactor">
    <cofactor evidence="1">
        <name>thiamine diphosphate</name>
        <dbReference type="ChEBI" id="CHEBI:58937"/>
    </cofactor>
</comment>
<dbReference type="Pfam" id="PF16870">
    <property type="entry name" value="OxoGdeHyase_C"/>
    <property type="match status" value="1"/>
</dbReference>
<organism evidence="8 9">
    <name type="scientific">Brumimicrobium oceani</name>
    <dbReference type="NCBI Taxonomy" id="2100725"/>
    <lineage>
        <taxon>Bacteria</taxon>
        <taxon>Pseudomonadati</taxon>
        <taxon>Bacteroidota</taxon>
        <taxon>Flavobacteriia</taxon>
        <taxon>Flavobacteriales</taxon>
        <taxon>Crocinitomicaceae</taxon>
        <taxon>Brumimicrobium</taxon>
    </lineage>
</organism>
<sequence>MDKVSYIGNADVNAIDDLYNTYKNDPSSVDEGWRKFFEGFEFGQTNYEDGGEVPENFQKEFKVINLIEGYRKRGHLFTHTNPVRERRQYAPDLSIENFDLSESDLNTVFQAGTRIGLGPATLKDIVAHMKSAYCESIGLEFHYIRNPKRRQWFLDELELDKRPKFTGDDKKAIFRKLSEATLFEQFLQKKYVGQKRFSVEGGEALISGLDQMVRRGADLNVKEFVVGMAHRGRLNTLVNIFDKDLTELFGEIEGKEFDDDDTFDGDVKYHLGLTRNIEVGDKKLQLTLAPNPSHLEAVGPVVEGITRAKIDDYLKSENEIVPIIIHGDAAISAQGVVYEVIQMSELEGYDTGGTIHIVVNNQVGFTTNYKDGRSSTYCTDIAKTTLSPVFHVNGDDVEAVAQTFLIALEYRQKFNKDIFIDLLSYRKYGHNEGDEPKFTQPQLYEKISKHPNPREIYKSQLLEEGVIDEDFDKAMKVELEEKLDSKFEAAKKEDKVIVTNFLDEIWKDFDYATEEDFDKVIDTKFPKDKLIELGKKIATLPDGKKIFRKVLKLFKDRLKMIENDKLDWGMAEMLAYATLLVEGHPVRVSGQDVERGTFSHRHAVVKTEDEEEEIITLNLLEKDQAEMSIYNSLLSEYGVLGYEYGYSLAQPNGLTIWEAQFGDFMNGAQIIIDQFITAGEDKWNVQSGLVMLLPHGYEGQGAEHSSARMERYLQSCGDLNMQLINPTTPANNFHALRRQLKRNFRKPLVVFSPKMLLRYPKAVSTMEDLATGSFQEVIDDPRNIHETATNVVLCSGKAYYDFIAEAEERGVTDMAFVRVEQLYPLPQKQIDAILAKYKNAENIIWGQEEPENMGAWTFMAMNMRHIDLKCVSRKASAAPAAGAKEIHLRRLKELYNKLFEYAAVAAK</sequence>
<keyword evidence="9" id="KW-1185">Reference proteome</keyword>
<dbReference type="PANTHER" id="PTHR23152:SF4">
    <property type="entry name" value="2-OXOADIPATE DEHYDROGENASE COMPLEX COMPONENT E1"/>
    <property type="match status" value="1"/>
</dbReference>
<proteinExistence type="inferred from homology"/>
<evidence type="ECO:0000259" key="7">
    <source>
        <dbReference type="SMART" id="SM00861"/>
    </source>
</evidence>
<dbReference type="InterPro" id="IPR011603">
    <property type="entry name" value="2oxoglutarate_DH_E1"/>
</dbReference>
<protein>
    <recommendedName>
        <fullName evidence="4">oxoglutarate dehydrogenase (succinyl-transferring)</fullName>
        <ecNumber evidence="4">1.2.4.2</ecNumber>
    </recommendedName>
</protein>
<dbReference type="NCBIfam" id="NF008907">
    <property type="entry name" value="PRK12270.1"/>
    <property type="match status" value="1"/>
</dbReference>
<feature type="domain" description="Transketolase-like pyrimidine-binding" evidence="7">
    <location>
        <begin position="566"/>
        <end position="759"/>
    </location>
</feature>
<reference evidence="8 9" key="2">
    <citation type="submission" date="2018-05" db="EMBL/GenBank/DDBJ databases">
        <authorList>
            <person name="Lanie J.A."/>
            <person name="Ng W.-L."/>
            <person name="Kazmierczak K.M."/>
            <person name="Andrzejewski T.M."/>
            <person name="Davidsen T.M."/>
            <person name="Wayne K.J."/>
            <person name="Tettelin H."/>
            <person name="Glass J.I."/>
            <person name="Rusch D."/>
            <person name="Podicherti R."/>
            <person name="Tsui H.-C.T."/>
            <person name="Winkler M.E."/>
        </authorList>
    </citation>
    <scope>NUCLEOTIDE SEQUENCE [LARGE SCALE GENOMIC DNA]</scope>
    <source>
        <strain evidence="8 9">C305</strain>
    </source>
</reference>
<dbReference type="PANTHER" id="PTHR23152">
    <property type="entry name" value="2-OXOGLUTARATE DEHYDROGENASE"/>
    <property type="match status" value="1"/>
</dbReference>
<dbReference type="InterPro" id="IPR031717">
    <property type="entry name" value="ODO-1/KGD_C"/>
</dbReference>
<dbReference type="InterPro" id="IPR001017">
    <property type="entry name" value="DH_E1"/>
</dbReference>
<dbReference type="Gene3D" id="3.40.50.970">
    <property type="match status" value="1"/>
</dbReference>
<keyword evidence="5" id="KW-0560">Oxidoreductase</keyword>
<dbReference type="AlphaFoldDB" id="A0A2U2XDX3"/>
<dbReference type="OrthoDB" id="9759785at2"/>
<dbReference type="GO" id="GO:0006099">
    <property type="term" value="P:tricarboxylic acid cycle"/>
    <property type="evidence" value="ECO:0007669"/>
    <property type="project" value="TreeGrafter"/>
</dbReference>
<accession>A0A2U2XDX3</accession>
<evidence type="ECO:0000256" key="5">
    <source>
        <dbReference type="ARBA" id="ARBA00023002"/>
    </source>
</evidence>
<dbReference type="GO" id="GO:0005829">
    <property type="term" value="C:cytosol"/>
    <property type="evidence" value="ECO:0007669"/>
    <property type="project" value="TreeGrafter"/>
</dbReference>
<dbReference type="Pfam" id="PF16078">
    <property type="entry name" value="2-oxogl_dehyd_N"/>
    <property type="match status" value="1"/>
</dbReference>
<dbReference type="Gene3D" id="3.40.50.11610">
    <property type="entry name" value="Multifunctional 2-oxoglutarate metabolism enzyme, C-terminal domain"/>
    <property type="match status" value="1"/>
</dbReference>
<dbReference type="SUPFAM" id="SSF52518">
    <property type="entry name" value="Thiamin diphosphate-binding fold (THDP-binding)"/>
    <property type="match status" value="2"/>
</dbReference>
<dbReference type="Gene3D" id="1.10.287.1150">
    <property type="entry name" value="TPP helical domain"/>
    <property type="match status" value="1"/>
</dbReference>
<dbReference type="Gene3D" id="3.40.50.12470">
    <property type="match status" value="1"/>
</dbReference>
<keyword evidence="6" id="KW-0786">Thiamine pyrophosphate</keyword>
<dbReference type="Pfam" id="PF02779">
    <property type="entry name" value="Transket_pyr"/>
    <property type="match status" value="1"/>
</dbReference>
<dbReference type="InterPro" id="IPR029061">
    <property type="entry name" value="THDP-binding"/>
</dbReference>
<evidence type="ECO:0000256" key="6">
    <source>
        <dbReference type="ARBA" id="ARBA00023052"/>
    </source>
</evidence>
<dbReference type="InterPro" id="IPR005475">
    <property type="entry name" value="Transketolase-like_Pyr-bd"/>
</dbReference>
<dbReference type="NCBIfam" id="TIGR00239">
    <property type="entry name" value="2oxo_dh_E1"/>
    <property type="match status" value="1"/>
</dbReference>
<comment type="caution">
    <text evidence="8">The sequence shown here is derived from an EMBL/GenBank/DDBJ whole genome shotgun (WGS) entry which is preliminary data.</text>
</comment>
<evidence type="ECO:0000256" key="2">
    <source>
        <dbReference type="ARBA" id="ARBA00003906"/>
    </source>
</evidence>
<evidence type="ECO:0000256" key="3">
    <source>
        <dbReference type="ARBA" id="ARBA00006936"/>
    </source>
</evidence>
<name>A0A2U2XDX3_9FLAO</name>
<dbReference type="NCBIfam" id="NF006914">
    <property type="entry name" value="PRK09404.1"/>
    <property type="match status" value="1"/>
</dbReference>
<gene>
    <name evidence="8" type="ORF">DIT68_07480</name>
</gene>
<dbReference type="GO" id="GO:0045252">
    <property type="term" value="C:oxoglutarate dehydrogenase complex"/>
    <property type="evidence" value="ECO:0007669"/>
    <property type="project" value="TreeGrafter"/>
</dbReference>
<evidence type="ECO:0000256" key="1">
    <source>
        <dbReference type="ARBA" id="ARBA00001964"/>
    </source>
</evidence>
<dbReference type="Pfam" id="PF00676">
    <property type="entry name" value="E1_dh"/>
    <property type="match status" value="1"/>
</dbReference>
<dbReference type="EMBL" id="QFRJ01000004">
    <property type="protein sequence ID" value="PWH85985.1"/>
    <property type="molecule type" value="Genomic_DNA"/>
</dbReference>
<dbReference type="Proteomes" id="UP000245370">
    <property type="component" value="Unassembled WGS sequence"/>
</dbReference>
<dbReference type="SMART" id="SM00861">
    <property type="entry name" value="Transket_pyr"/>
    <property type="match status" value="1"/>
</dbReference>
<dbReference type="RefSeq" id="WP_109359237.1">
    <property type="nucleotide sequence ID" value="NZ_QFRJ01000004.1"/>
</dbReference>
<dbReference type="PIRSF" id="PIRSF000157">
    <property type="entry name" value="Oxoglu_dh_E1"/>
    <property type="match status" value="1"/>
</dbReference>
<dbReference type="CDD" id="cd02016">
    <property type="entry name" value="TPP_E1_OGDC_like"/>
    <property type="match status" value="1"/>
</dbReference>
<reference evidence="8 9" key="1">
    <citation type="submission" date="2018-05" db="EMBL/GenBank/DDBJ databases">
        <title>Brumimicrobium oceani sp. nov., isolated from coastal sediment.</title>
        <authorList>
            <person name="Kou Y."/>
        </authorList>
    </citation>
    <scope>NUCLEOTIDE SEQUENCE [LARGE SCALE GENOMIC DNA]</scope>
    <source>
        <strain evidence="8 9">C305</strain>
    </source>
</reference>